<evidence type="ECO:0000313" key="4">
    <source>
        <dbReference type="EMBL" id="KAI3925610.1"/>
    </source>
</evidence>
<sequence length="94" mass="10492">MPYQPCDGRVPGSMVTWPHLVGKPAAEAKTIIEREHLEVTAFIIPVAVQPNASAGLSATIPRYQIRIDVFRANRVWLYVNDDRRKTVAVVPRIG</sequence>
<evidence type="ECO:0000256" key="2">
    <source>
        <dbReference type="ARBA" id="ARBA00022690"/>
    </source>
</evidence>
<dbReference type="PANTHER" id="PTHR33091">
    <property type="entry name" value="PROTEIN, PUTATIVE, EXPRESSED-RELATED"/>
    <property type="match status" value="1"/>
</dbReference>
<dbReference type="PROSITE" id="PS00285">
    <property type="entry name" value="POTATO_INHIBITOR"/>
    <property type="match status" value="1"/>
</dbReference>
<keyword evidence="2" id="KW-0646">Protease inhibitor</keyword>
<dbReference type="Pfam" id="PF00280">
    <property type="entry name" value="potato_inhibit"/>
    <property type="match status" value="1"/>
</dbReference>
<dbReference type="Proteomes" id="UP001202328">
    <property type="component" value="Unassembled WGS sequence"/>
</dbReference>
<organism evidence="4 5">
    <name type="scientific">Papaver atlanticum</name>
    <dbReference type="NCBI Taxonomy" id="357466"/>
    <lineage>
        <taxon>Eukaryota</taxon>
        <taxon>Viridiplantae</taxon>
        <taxon>Streptophyta</taxon>
        <taxon>Embryophyta</taxon>
        <taxon>Tracheophyta</taxon>
        <taxon>Spermatophyta</taxon>
        <taxon>Magnoliopsida</taxon>
        <taxon>Ranunculales</taxon>
        <taxon>Papaveraceae</taxon>
        <taxon>Papaveroideae</taxon>
        <taxon>Papaver</taxon>
    </lineage>
</organism>
<dbReference type="GO" id="GO:0009611">
    <property type="term" value="P:response to wounding"/>
    <property type="evidence" value="ECO:0007669"/>
    <property type="project" value="InterPro"/>
</dbReference>
<comment type="similarity">
    <text evidence="1">Belongs to the protease inhibitor I13 (potato type I serine protease inhibitor) family.</text>
</comment>
<name>A0AAD4SWZ4_9MAGN</name>
<dbReference type="EMBL" id="JAJJMB010008074">
    <property type="protein sequence ID" value="KAI3925610.1"/>
    <property type="molecule type" value="Genomic_DNA"/>
</dbReference>
<comment type="caution">
    <text evidence="4">The sequence shown here is derived from an EMBL/GenBank/DDBJ whole genome shotgun (WGS) entry which is preliminary data.</text>
</comment>
<proteinExistence type="inferred from homology"/>
<gene>
    <name evidence="4" type="ORF">MKW98_001464</name>
</gene>
<dbReference type="Gene3D" id="3.30.10.10">
    <property type="entry name" value="Trypsin Inhibitor V, subunit A"/>
    <property type="match status" value="1"/>
</dbReference>
<accession>A0AAD4SWZ4</accession>
<reference evidence="4" key="1">
    <citation type="submission" date="2022-04" db="EMBL/GenBank/DDBJ databases">
        <title>A functionally conserved STORR gene fusion in Papaver species that diverged 16.8 million years ago.</title>
        <authorList>
            <person name="Catania T."/>
        </authorList>
    </citation>
    <scope>NUCLEOTIDE SEQUENCE</scope>
    <source>
        <strain evidence="4">S-188037</strain>
    </source>
</reference>
<dbReference type="GO" id="GO:0004867">
    <property type="term" value="F:serine-type endopeptidase inhibitor activity"/>
    <property type="evidence" value="ECO:0007669"/>
    <property type="project" value="UniProtKB-KW"/>
</dbReference>
<dbReference type="SUPFAM" id="SSF54654">
    <property type="entry name" value="CI-2 family of serine protease inhibitors"/>
    <property type="match status" value="1"/>
</dbReference>
<evidence type="ECO:0000256" key="1">
    <source>
        <dbReference type="ARBA" id="ARBA00008210"/>
    </source>
</evidence>
<dbReference type="AlphaFoldDB" id="A0AAD4SWZ4"/>
<evidence type="ECO:0000256" key="3">
    <source>
        <dbReference type="ARBA" id="ARBA00022900"/>
    </source>
</evidence>
<keyword evidence="5" id="KW-1185">Reference proteome</keyword>
<evidence type="ECO:0000313" key="5">
    <source>
        <dbReference type="Proteomes" id="UP001202328"/>
    </source>
</evidence>
<dbReference type="PANTHER" id="PTHR33091:SF29">
    <property type="entry name" value="SUBTILISIN INHIBITOR 1"/>
    <property type="match status" value="1"/>
</dbReference>
<protein>
    <submittedName>
        <fullName evidence="4">Uncharacterized protein</fullName>
    </submittedName>
</protein>
<keyword evidence="3" id="KW-0722">Serine protease inhibitor</keyword>
<dbReference type="InterPro" id="IPR000864">
    <property type="entry name" value="Prot_inh_pot1"/>
</dbReference>
<dbReference type="InterPro" id="IPR036354">
    <property type="entry name" value="Prot_inh_pot1_sf"/>
</dbReference>